<accession>A0ABR6BIS8</accession>
<evidence type="ECO:0000313" key="5">
    <source>
        <dbReference type="Proteomes" id="UP000517916"/>
    </source>
</evidence>
<dbReference type="RefSeq" id="WP_182838008.1">
    <property type="nucleotide sequence ID" value="NZ_JACJID010000003.1"/>
</dbReference>
<dbReference type="SMART" id="SM00560">
    <property type="entry name" value="LamGL"/>
    <property type="match status" value="1"/>
</dbReference>
<reference evidence="4 5" key="1">
    <citation type="submission" date="2020-08" db="EMBL/GenBank/DDBJ databases">
        <title>Genomic Encyclopedia of Archaeal and Bacterial Type Strains, Phase II (KMG-II): from individual species to whole genera.</title>
        <authorList>
            <person name="Goeker M."/>
        </authorList>
    </citation>
    <scope>NUCLEOTIDE SEQUENCE [LARGE SCALE GENOMIC DNA]</scope>
    <source>
        <strain evidence="4 5">DSM 43850</strain>
    </source>
</reference>
<dbReference type="EMBL" id="JACJID010000003">
    <property type="protein sequence ID" value="MBA8926789.1"/>
    <property type="molecule type" value="Genomic_DNA"/>
</dbReference>
<dbReference type="Pfam" id="PF13385">
    <property type="entry name" value="Laminin_G_3"/>
    <property type="match status" value="1"/>
</dbReference>
<dbReference type="InterPro" id="IPR013320">
    <property type="entry name" value="ConA-like_dom_sf"/>
</dbReference>
<dbReference type="InterPro" id="IPR006558">
    <property type="entry name" value="LamG-like"/>
</dbReference>
<dbReference type="SUPFAM" id="SSF52266">
    <property type="entry name" value="SGNH hydrolase"/>
    <property type="match status" value="1"/>
</dbReference>
<comment type="caution">
    <text evidence="4">The sequence shown here is derived from an EMBL/GenBank/DDBJ whole genome shotgun (WGS) entry which is preliminary data.</text>
</comment>
<keyword evidence="2" id="KW-1015">Disulfide bond</keyword>
<evidence type="ECO:0000259" key="3">
    <source>
        <dbReference type="SMART" id="SM00560"/>
    </source>
</evidence>
<proteinExistence type="predicted"/>
<evidence type="ECO:0000256" key="2">
    <source>
        <dbReference type="ARBA" id="ARBA00023157"/>
    </source>
</evidence>
<keyword evidence="1" id="KW-0732">Signal</keyword>
<name>A0ABR6BIS8_9PSEU</name>
<organism evidence="4 5">
    <name type="scientific">Kutzneria viridogrisea</name>
    <dbReference type="NCBI Taxonomy" id="47990"/>
    <lineage>
        <taxon>Bacteria</taxon>
        <taxon>Bacillati</taxon>
        <taxon>Actinomycetota</taxon>
        <taxon>Actinomycetes</taxon>
        <taxon>Pseudonocardiales</taxon>
        <taxon>Pseudonocardiaceae</taxon>
        <taxon>Kutzneria</taxon>
    </lineage>
</organism>
<dbReference type="Gene3D" id="2.60.120.200">
    <property type="match status" value="1"/>
</dbReference>
<keyword evidence="5" id="KW-1185">Reference proteome</keyword>
<dbReference type="Gene3D" id="3.40.50.1110">
    <property type="entry name" value="SGNH hydrolase"/>
    <property type="match status" value="1"/>
</dbReference>
<evidence type="ECO:0000256" key="1">
    <source>
        <dbReference type="ARBA" id="ARBA00022729"/>
    </source>
</evidence>
<dbReference type="Proteomes" id="UP000517916">
    <property type="component" value="Unassembled WGS sequence"/>
</dbReference>
<sequence>MDKLPTKLGNLLPGSVVNTSMTGAAPLGQWTLADATGTTPHGAVAFSGDHGGSVALDGHTGMLTTGSTVDTTASYTVSAWVNLKSTDGFYTAAAQAGTNAGSFYLQYNKTWNCWAFLGFSNDASQPTSYPAARASTPPALNTWTHLVGVYDSATHAMRLYVNGTLAGTGTNPSAWKATGPVTIGAIAYGNGTTTDYFNGSISDVRVYQQALTDTDVALLTGSALITGPQPGLKAPATTSATTTLNKTIGSEPNLRTVIVSLGTNDILTGTNADTIGQNLTTMIKANGPNGIKRTYRADGSGPVHVILATVPPLGLDANDKREQQRQLLNTNIRTFFKDYGADSVIDFDNAVRDSANANKIDAKYLNGNTPNDGYYDTLAQTLSDAVTHFPPQAQL</sequence>
<gene>
    <name evidence="4" type="ORF">BC739_003995</name>
</gene>
<dbReference type="InterPro" id="IPR036514">
    <property type="entry name" value="SGNH_hydro_sf"/>
</dbReference>
<feature type="domain" description="LamG-like jellyroll fold" evidence="3">
    <location>
        <begin position="73"/>
        <end position="214"/>
    </location>
</feature>
<evidence type="ECO:0000313" key="4">
    <source>
        <dbReference type="EMBL" id="MBA8926789.1"/>
    </source>
</evidence>
<dbReference type="SUPFAM" id="SSF49899">
    <property type="entry name" value="Concanavalin A-like lectins/glucanases"/>
    <property type="match status" value="1"/>
</dbReference>
<protein>
    <recommendedName>
        <fullName evidence="3">LamG-like jellyroll fold domain-containing protein</fullName>
    </recommendedName>
</protein>